<dbReference type="PANTHER" id="PTHR46093">
    <property type="entry name" value="ACYL-COA-BINDING DOMAIN-CONTAINING PROTEIN 5"/>
    <property type="match status" value="1"/>
</dbReference>
<evidence type="ECO:0000313" key="3">
    <source>
        <dbReference type="EMBL" id="KAJ1207378.1"/>
    </source>
</evidence>
<evidence type="ECO:0000313" key="4">
    <source>
        <dbReference type="Proteomes" id="UP001066276"/>
    </source>
</evidence>
<organism evidence="3 4">
    <name type="scientific">Pleurodeles waltl</name>
    <name type="common">Iberian ribbed newt</name>
    <dbReference type="NCBI Taxonomy" id="8319"/>
    <lineage>
        <taxon>Eukaryota</taxon>
        <taxon>Metazoa</taxon>
        <taxon>Chordata</taxon>
        <taxon>Craniata</taxon>
        <taxon>Vertebrata</taxon>
        <taxon>Euteleostomi</taxon>
        <taxon>Amphibia</taxon>
        <taxon>Batrachia</taxon>
        <taxon>Caudata</taxon>
        <taxon>Salamandroidea</taxon>
        <taxon>Salamandridae</taxon>
        <taxon>Pleurodelinae</taxon>
        <taxon>Pleurodeles</taxon>
    </lineage>
</organism>
<dbReference type="InterPro" id="IPR015915">
    <property type="entry name" value="Kelch-typ_b-propeller"/>
</dbReference>
<dbReference type="InterPro" id="IPR011043">
    <property type="entry name" value="Gal_Oxase/kelch_b-propeller"/>
</dbReference>
<keyword evidence="2" id="KW-0677">Repeat</keyword>
<dbReference type="EMBL" id="JANPWB010000002">
    <property type="protein sequence ID" value="KAJ1207378.1"/>
    <property type="molecule type" value="Genomic_DNA"/>
</dbReference>
<dbReference type="SUPFAM" id="SSF50965">
    <property type="entry name" value="Galactose oxidase, central domain"/>
    <property type="match status" value="1"/>
</dbReference>
<dbReference type="Proteomes" id="UP001066276">
    <property type="component" value="Chromosome 1_2"/>
</dbReference>
<accession>A0AAV7W090</accession>
<comment type="caution">
    <text evidence="3">The sequence shown here is derived from an EMBL/GenBank/DDBJ whole genome shotgun (WGS) entry which is preliminary data.</text>
</comment>
<dbReference type="PANTHER" id="PTHR46093:SF17">
    <property type="entry name" value="ZMP:0000001301"/>
    <property type="match status" value="1"/>
</dbReference>
<dbReference type="Gene3D" id="2.120.10.80">
    <property type="entry name" value="Kelch-type beta propeller"/>
    <property type="match status" value="2"/>
</dbReference>
<reference evidence="3" key="1">
    <citation type="journal article" date="2022" name="bioRxiv">
        <title>Sequencing and chromosome-scale assembly of the giantPleurodeles waltlgenome.</title>
        <authorList>
            <person name="Brown T."/>
            <person name="Elewa A."/>
            <person name="Iarovenko S."/>
            <person name="Subramanian E."/>
            <person name="Araus A.J."/>
            <person name="Petzold A."/>
            <person name="Susuki M."/>
            <person name="Suzuki K.-i.T."/>
            <person name="Hayashi T."/>
            <person name="Toyoda A."/>
            <person name="Oliveira C."/>
            <person name="Osipova E."/>
            <person name="Leigh N.D."/>
            <person name="Simon A."/>
            <person name="Yun M.H."/>
        </authorList>
    </citation>
    <scope>NUCLEOTIDE SEQUENCE</scope>
    <source>
        <strain evidence="3">20211129_DDA</strain>
        <tissue evidence="3">Liver</tissue>
    </source>
</reference>
<proteinExistence type="predicted"/>
<sequence length="557" mass="62575">MRILRCPIPLGKVNLVEFKTRTDGAVKEQLFGFAPSQHLKGQARGSLYAKEMALASGHWIKKEVLGEAPTPRHGHALAVAGNIAFVFGGCAAHDALENEPTYFNDFYMLTITPGDLTWEIIPQTGHIPSAREGHTLCVVRRKMFLFGGSGSPEVEECLPGMYCFDLGSLTWQKLGTSGIAPRTLKHSSAVVGENIFVFGGTHHGKVVDDLYLFNTVSHNWIPVKTTGPVPDARYGHAVAVVGEQMYLFGGCSAENTYCITVYVLDTGTLVWQQCDVKGEIPTGRIQHSFTAHYDKDIYLFGGKHETNDGNKTQRNDVTKLSLAKMKWKMPLYVGIPPACRYGHTAFVLHSQLFIFGGTNEECELNDIMAMKLINPSDRQPIMKEILSEFGLQGVSNGFTPTKIPKVKYELTESPIPGRVDSPPPMPASQLRDFRVARNQAMEKIKSAFALLDAEFEKLGSEKAELIHAKIAFQQEKEAYSKQHTCQQQELLEMMEKHKMQNEAWLKARADENDKERKEICKLREEILRDQEKLREEQQSIEKRNQQLLLIMQQFKGM</sequence>
<evidence type="ECO:0000256" key="2">
    <source>
        <dbReference type="ARBA" id="ARBA00022737"/>
    </source>
</evidence>
<keyword evidence="1" id="KW-0880">Kelch repeat</keyword>
<dbReference type="Pfam" id="PF24681">
    <property type="entry name" value="Kelch_KLHDC2_KLHL20_DRC7"/>
    <property type="match status" value="1"/>
</dbReference>
<keyword evidence="4" id="KW-1185">Reference proteome</keyword>
<name>A0AAV7W090_PLEWA</name>
<dbReference type="AlphaFoldDB" id="A0AAV7W090"/>
<dbReference type="SMART" id="SM00612">
    <property type="entry name" value="Kelch"/>
    <property type="match status" value="2"/>
</dbReference>
<gene>
    <name evidence="3" type="ORF">NDU88_002769</name>
</gene>
<dbReference type="SUPFAM" id="SSF117281">
    <property type="entry name" value="Kelch motif"/>
    <property type="match status" value="1"/>
</dbReference>
<protein>
    <submittedName>
        <fullName evidence="3">Uncharacterized protein</fullName>
    </submittedName>
</protein>
<evidence type="ECO:0000256" key="1">
    <source>
        <dbReference type="ARBA" id="ARBA00022441"/>
    </source>
</evidence>
<dbReference type="InterPro" id="IPR006652">
    <property type="entry name" value="Kelch_1"/>
</dbReference>